<comment type="caution">
    <text evidence="1">The sequence shown here is derived from an EMBL/GenBank/DDBJ whole genome shotgun (WGS) entry which is preliminary data.</text>
</comment>
<name>A0AAV4WGX3_9ARAC</name>
<sequence length="87" mass="9741">MNPCEIRNASVLCYGPNGWKKKGWKRGEGKREMEREKFKKWIPYGSGHVTSGAVNGCQPRFSLAVCPIGKARGEEDRKRAGFKVSPT</sequence>
<reference evidence="1 2" key="1">
    <citation type="submission" date="2021-06" db="EMBL/GenBank/DDBJ databases">
        <title>Caerostris darwini draft genome.</title>
        <authorList>
            <person name="Kono N."/>
            <person name="Arakawa K."/>
        </authorList>
    </citation>
    <scope>NUCLEOTIDE SEQUENCE [LARGE SCALE GENOMIC DNA]</scope>
</reference>
<dbReference type="AlphaFoldDB" id="A0AAV4WGX3"/>
<accession>A0AAV4WGX3</accession>
<dbReference type="EMBL" id="BPLQ01014688">
    <property type="protein sequence ID" value="GIY82116.1"/>
    <property type="molecule type" value="Genomic_DNA"/>
</dbReference>
<protein>
    <submittedName>
        <fullName evidence="1">Uncharacterized protein</fullName>
    </submittedName>
</protein>
<evidence type="ECO:0000313" key="1">
    <source>
        <dbReference type="EMBL" id="GIY82116.1"/>
    </source>
</evidence>
<keyword evidence="2" id="KW-1185">Reference proteome</keyword>
<dbReference type="Proteomes" id="UP001054837">
    <property type="component" value="Unassembled WGS sequence"/>
</dbReference>
<evidence type="ECO:0000313" key="2">
    <source>
        <dbReference type="Proteomes" id="UP001054837"/>
    </source>
</evidence>
<proteinExistence type="predicted"/>
<gene>
    <name evidence="1" type="ORF">CDAR_506061</name>
</gene>
<organism evidence="1 2">
    <name type="scientific">Caerostris darwini</name>
    <dbReference type="NCBI Taxonomy" id="1538125"/>
    <lineage>
        <taxon>Eukaryota</taxon>
        <taxon>Metazoa</taxon>
        <taxon>Ecdysozoa</taxon>
        <taxon>Arthropoda</taxon>
        <taxon>Chelicerata</taxon>
        <taxon>Arachnida</taxon>
        <taxon>Araneae</taxon>
        <taxon>Araneomorphae</taxon>
        <taxon>Entelegynae</taxon>
        <taxon>Araneoidea</taxon>
        <taxon>Araneidae</taxon>
        <taxon>Caerostris</taxon>
    </lineage>
</organism>